<dbReference type="Proteomes" id="UP000286482">
    <property type="component" value="Unassembled WGS sequence"/>
</dbReference>
<dbReference type="EMBL" id="RAQO01000009">
    <property type="protein sequence ID" value="RKF14391.1"/>
    <property type="molecule type" value="Genomic_DNA"/>
</dbReference>
<dbReference type="RefSeq" id="WP_120356202.1">
    <property type="nucleotide sequence ID" value="NZ_RAQO01000009.1"/>
</dbReference>
<sequence length="568" mass="63343">MKTLSTMLFTGILIFAALSLFPAGVAYAATSLETCHDRSIQYRESRHRRSTLAFATELNVAVGTDIVSNCVTLSGIENDVEFRAKSKTKISINGGPFETLPVKLKQGDQIKLMVNSGSKPGAHLKTHIYTYETSGNTKKYSSVVAWHVRVEPTINPPEQWQIGPSHQYQELEEVMSLVGPGDVVLIEGDATYKPFSIRGKNGTPDFPITIRGVEKNGRLPKFSGGTPKYNWTFSLRDSHFWNVENIILEGGGICYRHQSHGITFKNVIIRKCGNGILGTDKDSGSLTLSGIQLSESGGKPKGSNWRHGIYMATDRDRYPNSIFRIENSLLYNNLGNAIKSRAERTEVYNNWIETPEHKQSYYALELIGFDGYAAIDGIEHDVVGNVLRINSPTHTVRIGGDGTGSSRGPSRFVSNIFVFSQNYNSYVFRANHQLKSLLVEGNIFAKAKVSDQAATLVFDSIKPEGWVQGYPDIIFNNNLFNFETRNYRNDNEALNSDTNYQSHISFSNNQLQELESLSKLISWKRISEDILPILASLSLETKSNISNPRALSIEDIRPMLVRPTVVEN</sequence>
<organism evidence="2 3">
    <name type="scientific">Alginatibacterium sediminis</name>
    <dbReference type="NCBI Taxonomy" id="2164068"/>
    <lineage>
        <taxon>Bacteria</taxon>
        <taxon>Pseudomonadati</taxon>
        <taxon>Pseudomonadota</taxon>
        <taxon>Gammaproteobacteria</taxon>
        <taxon>Alteromonadales</taxon>
        <taxon>Alteromonadaceae</taxon>
        <taxon>Alginatibacterium</taxon>
    </lineage>
</organism>
<evidence type="ECO:0008006" key="4">
    <source>
        <dbReference type="Google" id="ProtNLM"/>
    </source>
</evidence>
<comment type="caution">
    <text evidence="2">The sequence shown here is derived from an EMBL/GenBank/DDBJ whole genome shotgun (WGS) entry which is preliminary data.</text>
</comment>
<reference evidence="2 3" key="1">
    <citation type="submission" date="2018-09" db="EMBL/GenBank/DDBJ databases">
        <authorList>
            <person name="Wang Z."/>
        </authorList>
    </citation>
    <scope>NUCLEOTIDE SEQUENCE [LARGE SCALE GENOMIC DNA]</scope>
    <source>
        <strain evidence="2 3">ALS 81</strain>
    </source>
</reference>
<dbReference type="AlphaFoldDB" id="A0A420E769"/>
<keyword evidence="3" id="KW-1185">Reference proteome</keyword>
<accession>A0A420E769</accession>
<feature type="signal peptide" evidence="1">
    <location>
        <begin position="1"/>
        <end position="28"/>
    </location>
</feature>
<evidence type="ECO:0000256" key="1">
    <source>
        <dbReference type="SAM" id="SignalP"/>
    </source>
</evidence>
<proteinExistence type="predicted"/>
<dbReference type="Gene3D" id="2.160.20.10">
    <property type="entry name" value="Single-stranded right-handed beta-helix, Pectin lyase-like"/>
    <property type="match status" value="1"/>
</dbReference>
<name>A0A420E769_9ALTE</name>
<dbReference type="InterPro" id="IPR012334">
    <property type="entry name" value="Pectin_lyas_fold"/>
</dbReference>
<gene>
    <name evidence="2" type="ORF">DBZ36_17205</name>
</gene>
<dbReference type="SUPFAM" id="SSF51126">
    <property type="entry name" value="Pectin lyase-like"/>
    <property type="match status" value="1"/>
</dbReference>
<protein>
    <recommendedName>
        <fullName evidence="4">Right-handed parallel beta-helix repeat-containing protein</fullName>
    </recommendedName>
</protein>
<evidence type="ECO:0000313" key="3">
    <source>
        <dbReference type="Proteomes" id="UP000286482"/>
    </source>
</evidence>
<dbReference type="InterPro" id="IPR011050">
    <property type="entry name" value="Pectin_lyase_fold/virulence"/>
</dbReference>
<dbReference type="OrthoDB" id="6327875at2"/>
<keyword evidence="1" id="KW-0732">Signal</keyword>
<evidence type="ECO:0000313" key="2">
    <source>
        <dbReference type="EMBL" id="RKF14391.1"/>
    </source>
</evidence>
<feature type="chain" id="PRO_5019186183" description="Right-handed parallel beta-helix repeat-containing protein" evidence="1">
    <location>
        <begin position="29"/>
        <end position="568"/>
    </location>
</feature>